<evidence type="ECO:0000256" key="1">
    <source>
        <dbReference type="ARBA" id="ARBA00010075"/>
    </source>
</evidence>
<keyword evidence="2" id="KW-0815">Transposition</keyword>
<evidence type="ECO:0000256" key="3">
    <source>
        <dbReference type="ARBA" id="ARBA00023125"/>
    </source>
</evidence>
<evidence type="ECO:0000259" key="5">
    <source>
        <dbReference type="Pfam" id="PF01609"/>
    </source>
</evidence>
<accession>A0A934UL71</accession>
<evidence type="ECO:0000256" key="2">
    <source>
        <dbReference type="ARBA" id="ARBA00022578"/>
    </source>
</evidence>
<dbReference type="InterPro" id="IPR002559">
    <property type="entry name" value="Transposase_11"/>
</dbReference>
<reference evidence="6" key="1">
    <citation type="submission" date="2020-12" db="EMBL/GenBank/DDBJ databases">
        <title>Bacterial novel species Flavobacterium sp. SE-1-e isolated from soil.</title>
        <authorList>
            <person name="Jung H.-Y."/>
        </authorList>
    </citation>
    <scope>NUCLEOTIDE SEQUENCE</scope>
    <source>
        <strain evidence="6">SE-1-e</strain>
    </source>
</reference>
<dbReference type="GO" id="GO:0003677">
    <property type="term" value="F:DNA binding"/>
    <property type="evidence" value="ECO:0007669"/>
    <property type="project" value="UniProtKB-KW"/>
</dbReference>
<keyword evidence="3" id="KW-0238">DNA-binding</keyword>
<dbReference type="NCBIfam" id="NF033592">
    <property type="entry name" value="transpos_IS4_1"/>
    <property type="match status" value="1"/>
</dbReference>
<gene>
    <name evidence="6" type="ORF">I5M07_15945</name>
</gene>
<dbReference type="GO" id="GO:0006313">
    <property type="term" value="P:DNA transposition"/>
    <property type="evidence" value="ECO:0007669"/>
    <property type="project" value="InterPro"/>
</dbReference>
<organism evidence="6 7">
    <name type="scientific">Flavobacterium agrisoli</name>
    <dbReference type="NCBI Taxonomy" id="2793066"/>
    <lineage>
        <taxon>Bacteria</taxon>
        <taxon>Pseudomonadati</taxon>
        <taxon>Bacteroidota</taxon>
        <taxon>Flavobacteriia</taxon>
        <taxon>Flavobacteriales</taxon>
        <taxon>Flavobacteriaceae</taxon>
        <taxon>Flavobacterium</taxon>
    </lineage>
</organism>
<proteinExistence type="inferred from homology"/>
<dbReference type="SUPFAM" id="SSF53098">
    <property type="entry name" value="Ribonuclease H-like"/>
    <property type="match status" value="1"/>
</dbReference>
<keyword evidence="7" id="KW-1185">Reference proteome</keyword>
<dbReference type="PANTHER" id="PTHR33258:SF1">
    <property type="entry name" value="TRANSPOSASE INSL FOR INSERTION SEQUENCE ELEMENT IS186A-RELATED"/>
    <property type="match status" value="1"/>
</dbReference>
<evidence type="ECO:0000256" key="4">
    <source>
        <dbReference type="ARBA" id="ARBA00023172"/>
    </source>
</evidence>
<feature type="domain" description="Transposase IS4-like" evidence="5">
    <location>
        <begin position="90"/>
        <end position="314"/>
    </location>
</feature>
<protein>
    <submittedName>
        <fullName evidence="6">IS4 family transposase</fullName>
    </submittedName>
</protein>
<comment type="similarity">
    <text evidence="1">Belongs to the transposase 11 family.</text>
</comment>
<dbReference type="AlphaFoldDB" id="A0A934UL71"/>
<dbReference type="Pfam" id="PF01609">
    <property type="entry name" value="DDE_Tnp_1"/>
    <property type="match status" value="1"/>
</dbReference>
<dbReference type="Proteomes" id="UP000609172">
    <property type="component" value="Unassembled WGS sequence"/>
</dbReference>
<dbReference type="EMBL" id="JAEHFV010000017">
    <property type="protein sequence ID" value="MBK0371313.1"/>
    <property type="molecule type" value="Genomic_DNA"/>
</dbReference>
<dbReference type="Gene3D" id="3.90.350.10">
    <property type="entry name" value="Transposase Inhibitor Protein From Tn5, Chain A, domain 1"/>
    <property type="match status" value="1"/>
</dbReference>
<dbReference type="InterPro" id="IPR012337">
    <property type="entry name" value="RNaseH-like_sf"/>
</dbReference>
<comment type="caution">
    <text evidence="6">The sequence shown here is derived from an EMBL/GenBank/DDBJ whole genome shotgun (WGS) entry which is preliminary data.</text>
</comment>
<name>A0A934UL71_9FLAO</name>
<dbReference type="GO" id="GO:0004803">
    <property type="term" value="F:transposase activity"/>
    <property type="evidence" value="ECO:0007669"/>
    <property type="project" value="InterPro"/>
</dbReference>
<evidence type="ECO:0000313" key="7">
    <source>
        <dbReference type="Proteomes" id="UP000609172"/>
    </source>
</evidence>
<keyword evidence="4" id="KW-0233">DNA recombination</keyword>
<dbReference type="InterPro" id="IPR047952">
    <property type="entry name" value="Transpos_IS4"/>
</dbReference>
<sequence length="410" mass="48096">MSDKYFIRKRKQHFPIILLFMLNLLRKSLSLEIENFVSFFKQQSFPKFTKSAFVQARKKIKPEVFKQLSSMLLEEFYTDNDEAIQLWKSFRLLAVDSTRITLPITTELKAIYGVTKNQTDSHIVQARCSVLFDVLNKYVLDGVLAAPEIGERDLALAHLYCCNSKDLLIYDRGYPSYNFIHQHIEKNINFLMRVKTTFSQTVIDFVESKKVSQIVEIFPGKNTKLSDKPYGKNTPVEVRLVRVELPNDKVEILITSLLDSQEHPSNLFKKLYAKRWEIETFYDELKNKLKIEHFSGYSNQTIEQDFYAALFISNVQTLIVSELEDEINEKNTKKYTYKVNNNLSYGFLKNRIVELFLNQDSCQESILDELKELFKSHLVPIRPNRSFERKSGKYRARVKPKITKNQKDTI</sequence>
<evidence type="ECO:0000313" key="6">
    <source>
        <dbReference type="EMBL" id="MBK0371313.1"/>
    </source>
</evidence>
<dbReference type="PANTHER" id="PTHR33258">
    <property type="entry name" value="TRANSPOSASE INSL FOR INSERTION SEQUENCE ELEMENT IS186A-RELATED"/>
    <property type="match status" value="1"/>
</dbReference>